<feature type="transmembrane region" description="Helical" evidence="2">
    <location>
        <begin position="180"/>
        <end position="201"/>
    </location>
</feature>
<keyword evidence="4" id="KW-1185">Reference proteome</keyword>
<evidence type="ECO:0000256" key="1">
    <source>
        <dbReference type="SAM" id="MobiDB-lite"/>
    </source>
</evidence>
<comment type="caution">
    <text evidence="3">The sequence shown here is derived from an EMBL/GenBank/DDBJ whole genome shotgun (WGS) entry which is preliminary data.</text>
</comment>
<dbReference type="AlphaFoldDB" id="A0A9X2HMQ4"/>
<dbReference type="EMBL" id="JANAFB010000058">
    <property type="protein sequence ID" value="MCP3427183.1"/>
    <property type="molecule type" value="Genomic_DNA"/>
</dbReference>
<keyword evidence="2" id="KW-0472">Membrane</keyword>
<gene>
    <name evidence="3" type="ORF">NBM05_14500</name>
</gene>
<evidence type="ECO:0000313" key="4">
    <source>
        <dbReference type="Proteomes" id="UP001139502"/>
    </source>
</evidence>
<dbReference type="RefSeq" id="WP_254168910.1">
    <property type="nucleotide sequence ID" value="NZ_JANAFB010000058.1"/>
</dbReference>
<dbReference type="Pfam" id="PF11361">
    <property type="entry name" value="DUF3159"/>
    <property type="match status" value="1"/>
</dbReference>
<organism evidence="3 4">
    <name type="scientific">Rothia santali</name>
    <dbReference type="NCBI Taxonomy" id="2949643"/>
    <lineage>
        <taxon>Bacteria</taxon>
        <taxon>Bacillati</taxon>
        <taxon>Actinomycetota</taxon>
        <taxon>Actinomycetes</taxon>
        <taxon>Micrococcales</taxon>
        <taxon>Micrococcaceae</taxon>
        <taxon>Rothia</taxon>
    </lineage>
</organism>
<feature type="transmembrane region" description="Helical" evidence="2">
    <location>
        <begin position="77"/>
        <end position="97"/>
    </location>
</feature>
<dbReference type="InterPro" id="IPR016566">
    <property type="entry name" value="UCP010219"/>
</dbReference>
<feature type="transmembrane region" description="Helical" evidence="2">
    <location>
        <begin position="207"/>
        <end position="228"/>
    </location>
</feature>
<feature type="region of interest" description="Disordered" evidence="1">
    <location>
        <begin position="1"/>
        <end position="25"/>
    </location>
</feature>
<evidence type="ECO:0000256" key="2">
    <source>
        <dbReference type="SAM" id="Phobius"/>
    </source>
</evidence>
<sequence length="242" mass="26517">MSERPPEEGPAEDREERPDQGSLSDRIAASYRGRDGLRRHANGQIDVLHAIGGVRGLLEAVVPGALFLAIYLSTESLRLALIIAVGLAVLASVLRLLKRESVMQAVSGAVGVVICAVVARVSGQAIDYYVPGLWLNAAYLLGTVLSIVVRWPFVGILLGFIRGEDFRWRKQPERLRAYQWATGLFAGMFLLRLLVQVPLYLADNVAGIGIARIVMGLPLYALTIWWCWMVSRPAATREEPAA</sequence>
<evidence type="ECO:0000313" key="3">
    <source>
        <dbReference type="EMBL" id="MCP3427183.1"/>
    </source>
</evidence>
<feature type="compositionally biased region" description="Basic and acidic residues" evidence="1">
    <location>
        <begin position="1"/>
        <end position="19"/>
    </location>
</feature>
<reference evidence="3" key="1">
    <citation type="submission" date="2022-06" db="EMBL/GenBank/DDBJ databases">
        <title>Rothia sp. isolated from sandalwood seedling.</title>
        <authorList>
            <person name="Tuikhar N."/>
            <person name="Kirdat K."/>
            <person name="Thorat V."/>
            <person name="Swetha P."/>
            <person name="Padma S."/>
            <person name="Sundararaj R."/>
            <person name="Yadav A."/>
        </authorList>
    </citation>
    <scope>NUCLEOTIDE SEQUENCE</scope>
    <source>
        <strain evidence="3">AR01</strain>
    </source>
</reference>
<protein>
    <submittedName>
        <fullName evidence="3">DUF3159 domain-containing protein</fullName>
    </submittedName>
</protein>
<feature type="transmembrane region" description="Helical" evidence="2">
    <location>
        <begin position="109"/>
        <end position="126"/>
    </location>
</feature>
<dbReference type="PIRSF" id="PIRSF010219">
    <property type="entry name" value="UCP010219"/>
    <property type="match status" value="1"/>
</dbReference>
<feature type="transmembrane region" description="Helical" evidence="2">
    <location>
        <begin position="47"/>
        <end position="71"/>
    </location>
</feature>
<name>A0A9X2HMQ4_9MICC</name>
<keyword evidence="2" id="KW-1133">Transmembrane helix</keyword>
<dbReference type="Proteomes" id="UP001139502">
    <property type="component" value="Unassembled WGS sequence"/>
</dbReference>
<accession>A0A9X2HMQ4</accession>
<feature type="transmembrane region" description="Helical" evidence="2">
    <location>
        <begin position="138"/>
        <end position="160"/>
    </location>
</feature>
<proteinExistence type="predicted"/>
<keyword evidence="2" id="KW-0812">Transmembrane</keyword>